<reference evidence="1 2" key="1">
    <citation type="submission" date="2016-07" db="EMBL/GenBank/DDBJ databases">
        <title>Genome of Pelobium manganitolerans.</title>
        <authorList>
            <person name="Wu S."/>
            <person name="Wang G."/>
        </authorList>
    </citation>
    <scope>NUCLEOTIDE SEQUENCE [LARGE SCALE GENOMIC DNA]</scope>
    <source>
        <strain evidence="1 2">YS-25</strain>
    </source>
</reference>
<dbReference type="RefSeq" id="WP_120181577.1">
    <property type="nucleotide sequence ID" value="NZ_MBTA01000023.1"/>
</dbReference>
<keyword evidence="2" id="KW-1185">Reference proteome</keyword>
<evidence type="ECO:0000313" key="2">
    <source>
        <dbReference type="Proteomes" id="UP000283433"/>
    </source>
</evidence>
<accession>A0A419S5G5</accession>
<dbReference type="Gene3D" id="2.40.128.140">
    <property type="entry name" value="Outer membrane protein"/>
    <property type="match status" value="1"/>
</dbReference>
<name>A0A419S5G5_9SPHI</name>
<organism evidence="1 2">
    <name type="scientific">Pelobium manganitolerans</name>
    <dbReference type="NCBI Taxonomy" id="1842495"/>
    <lineage>
        <taxon>Bacteria</taxon>
        <taxon>Pseudomonadati</taxon>
        <taxon>Bacteroidota</taxon>
        <taxon>Sphingobacteriia</taxon>
        <taxon>Sphingobacteriales</taxon>
        <taxon>Sphingobacteriaceae</taxon>
        <taxon>Pelobium</taxon>
    </lineage>
</organism>
<proteinExistence type="predicted"/>
<evidence type="ECO:0008006" key="3">
    <source>
        <dbReference type="Google" id="ProtNLM"/>
    </source>
</evidence>
<evidence type="ECO:0000313" key="1">
    <source>
        <dbReference type="EMBL" id="RKD16082.1"/>
    </source>
</evidence>
<comment type="caution">
    <text evidence="1">The sequence shown here is derived from an EMBL/GenBank/DDBJ whole genome shotgun (WGS) entry which is preliminary data.</text>
</comment>
<dbReference type="Pfam" id="PF09982">
    <property type="entry name" value="LpxR"/>
    <property type="match status" value="1"/>
</dbReference>
<dbReference type="Proteomes" id="UP000283433">
    <property type="component" value="Unassembled WGS sequence"/>
</dbReference>
<dbReference type="InterPro" id="IPR037107">
    <property type="entry name" value="Put_OMP_sf"/>
</dbReference>
<protein>
    <recommendedName>
        <fullName evidence="3">Lipid A deacylase LpxR family protein</fullName>
    </recommendedName>
</protein>
<dbReference type="OrthoDB" id="622552at2"/>
<dbReference type="InterPro" id="IPR018707">
    <property type="entry name" value="LpxR"/>
</dbReference>
<dbReference type="AlphaFoldDB" id="A0A419S5G5"/>
<gene>
    <name evidence="1" type="ORF">BCY91_04110</name>
</gene>
<sequence>MRFFLLSLICVCHITMFAQNKPYRHELGFRSDNDVYLASKQDRYYTNGLFIHYRQAAKAKDSAVKKIWGISAGQEMYNARSGNIKNIVNVDRPFASYLYAGASMQWLKSNQNSVKTELQIGTIGPAAMGEEAQKLLHQVVGFYEVSGWQYQVNNELGINAKLGLHYLLLKNRQRTFDFSLPLLAELGNTYSGLSAGLLFRTGNINPLNHSVATQSTVSSTSEKEKNKELYFYLQPNLKYVAYNATIQGGMFRTDKGPVTYNPKPFVFSQQIGAAFASEKWTVDFSIIFKSKELESAKRSEQYGSISLYYRF</sequence>
<dbReference type="EMBL" id="MBTA01000023">
    <property type="protein sequence ID" value="RKD16082.1"/>
    <property type="molecule type" value="Genomic_DNA"/>
</dbReference>